<dbReference type="InterPro" id="IPR022625">
    <property type="entry name" value="TypeI_RM_Rsu_C"/>
</dbReference>
<comment type="catalytic activity">
    <reaction evidence="1 11">
        <text>Endonucleolytic cleavage of DNA to give random double-stranded fragments with terminal 5'-phosphates, ATP is simultaneously hydrolyzed.</text>
        <dbReference type="EC" id="3.1.21.3"/>
    </reaction>
</comment>
<dbReference type="SUPFAM" id="SSF52540">
    <property type="entry name" value="P-loop containing nucleoside triphosphate hydrolases"/>
    <property type="match status" value="1"/>
</dbReference>
<dbReference type="Gene3D" id="1.20.58.2040">
    <property type="match status" value="1"/>
</dbReference>
<keyword evidence="14" id="KW-1185">Reference proteome</keyword>
<dbReference type="Proteomes" id="UP000014417">
    <property type="component" value="Unassembled WGS sequence"/>
</dbReference>
<accession>S2WX47</accession>
<sequence length="1000" mass="115459">MSSTYLPIAAGPDATVVAEYEIPERKEKAYQSEADLENALIAQLRKQEYEFLPIKTEDDLVANLRSQLEALNNIRFTETEWTRFFKGQLANPSQGILDKTAIIQATPAALVLEREDGTQKNIHLIDKKNIHRNRLQVINQYEVEGNYKNRYDVTILVNGLPMAHIELKRRGVALREAFNQINRYQRDSFWAGSGLFQYAQLFIISNGTHTKYYSNTTRAQHTSGTKDRGRSGSASYEFTSWWTDSQNHHITDLMDFAKTFLSKRTLLNVIIKYCVFTSDQALMVLRPYQIVAAERIINRIQLATNYKKLGCIEAGGYIWHTTGSGKTLTSFKTAQLATQLEGVNKVLFVVDRKDLDFQTKKEYEKFQKGAVSSNKSTKELREQLSNPDSKIVITTIQKLSNFVKTTKSHAIYDAHVVIIFDECHRSQFGDMHKAITKAFRKYHLFGFTGTPIFNENKNAGSAVIRTTPQVFGDRLHSYTISDAIADENVLPFRIDYVNTIKAKDDLEYEEVSSIATEKALLDRRRIAMVVSYVLDHFDQKTKRNSNYVLKDKRVRGFNSIFATASVDAAKTYYLEFADQQRDIKDPAKRLKIATIFTYAPNSDQYSEGLLPEEEFDTDSLNQIDRLFLDRAINDYNAMFGTSFDTSAQGFSNYYDDVTMRMKSRELDMVIVVNMLLTGFDAPTLNTLWVDKFMHHHGLLQAFSRTNRILNSVKTYGNIVSFRNLEDETNEAIALFGNKQADSITILQPFSHYFDEYLTKLDDLGKWTPGQMITSEAEKDEFIRIFGELLRLRNILTAFDEFEDADPLPARDLQDYQSTYLDLYRDRRNQTQGEPEEINDDLTFEIELMKQVEVNVDYILMLVEKYRDEHEEKSKEEVREEIRRTVKSSPTLQNKIDLIERFVDSVSATGDINEEWKQYLDERKAEEISKMVQKERLKQPETDQFIETMFRLGRLQTSGTDIDKMLPAGSRFDSGPNSRLSRKKRVIGWLTDFFDRFHVLG</sequence>
<evidence type="ECO:0000313" key="13">
    <source>
        <dbReference type="EMBL" id="EPD32309.1"/>
    </source>
</evidence>
<keyword evidence="8 11" id="KW-0378">Hydrolase</keyword>
<evidence type="ECO:0000256" key="5">
    <source>
        <dbReference type="ARBA" id="ARBA00022741"/>
    </source>
</evidence>
<dbReference type="GO" id="GO:0009035">
    <property type="term" value="F:type I site-specific deoxyribonuclease activity"/>
    <property type="evidence" value="ECO:0007669"/>
    <property type="project" value="UniProtKB-EC"/>
</dbReference>
<dbReference type="InterPro" id="IPR004473">
    <property type="entry name" value="Restrct_endonuc_typeI_HsdR"/>
</dbReference>
<evidence type="ECO:0000256" key="8">
    <source>
        <dbReference type="ARBA" id="ARBA00022801"/>
    </source>
</evidence>
<evidence type="ECO:0000259" key="12">
    <source>
        <dbReference type="PROSITE" id="PS51192"/>
    </source>
</evidence>
<evidence type="ECO:0000256" key="6">
    <source>
        <dbReference type="ARBA" id="ARBA00022747"/>
    </source>
</evidence>
<dbReference type="AlphaFoldDB" id="S2WX47"/>
<dbReference type="SMART" id="SM00487">
    <property type="entry name" value="DEXDc"/>
    <property type="match status" value="1"/>
</dbReference>
<dbReference type="RefSeq" id="WP_016456684.1">
    <property type="nucleotide sequence ID" value="NZ_KE150269.1"/>
</dbReference>
<dbReference type="Pfam" id="PF12008">
    <property type="entry name" value="EcoR124_C"/>
    <property type="match status" value="1"/>
</dbReference>
<comment type="similarity">
    <text evidence="2 11">Belongs to the HsdR family.</text>
</comment>
<dbReference type="InterPro" id="IPR007409">
    <property type="entry name" value="Restrct_endonuc_type1_HsdR_N"/>
</dbReference>
<evidence type="ECO:0000256" key="7">
    <source>
        <dbReference type="ARBA" id="ARBA00022759"/>
    </source>
</evidence>
<dbReference type="Gene3D" id="3.40.50.300">
    <property type="entry name" value="P-loop containing nucleotide triphosphate hydrolases"/>
    <property type="match status" value="2"/>
</dbReference>
<dbReference type="InterPro" id="IPR027417">
    <property type="entry name" value="P-loop_NTPase"/>
</dbReference>
<dbReference type="STRING" id="883161.HMPREF9306_01878"/>
<evidence type="ECO:0000256" key="2">
    <source>
        <dbReference type="ARBA" id="ARBA00008598"/>
    </source>
</evidence>
<proteinExistence type="inferred from homology"/>
<dbReference type="Gene3D" id="3.90.1570.50">
    <property type="match status" value="2"/>
</dbReference>
<dbReference type="GO" id="GO:0005524">
    <property type="term" value="F:ATP binding"/>
    <property type="evidence" value="ECO:0007669"/>
    <property type="project" value="UniProtKB-KW"/>
</dbReference>
<dbReference type="CDD" id="cd22332">
    <property type="entry name" value="HsdR_N"/>
    <property type="match status" value="1"/>
</dbReference>
<dbReference type="GO" id="GO:0003677">
    <property type="term" value="F:DNA binding"/>
    <property type="evidence" value="ECO:0007669"/>
    <property type="project" value="UniProtKB-KW"/>
</dbReference>
<dbReference type="PATRIC" id="fig|883161.3.peg.1865"/>
<dbReference type="EMBL" id="AGZR01000009">
    <property type="protein sequence ID" value="EPD32309.1"/>
    <property type="molecule type" value="Genomic_DNA"/>
</dbReference>
<evidence type="ECO:0000256" key="3">
    <source>
        <dbReference type="ARBA" id="ARBA00011296"/>
    </source>
</evidence>
<keyword evidence="6 11" id="KW-0680">Restriction system</keyword>
<keyword evidence="7" id="KW-0255">Endonuclease</keyword>
<dbReference type="PANTHER" id="PTHR30195:SF16">
    <property type="entry name" value="TYPE I RESTRICTION ENZYME ENDONUCLEASE SUBUNIT"/>
    <property type="match status" value="1"/>
</dbReference>
<dbReference type="CDD" id="cd18030">
    <property type="entry name" value="DEXHc_RE_I_HsdR"/>
    <property type="match status" value="1"/>
</dbReference>
<dbReference type="InterPro" id="IPR055180">
    <property type="entry name" value="HsdR_RecA-like_helicase_dom_2"/>
</dbReference>
<comment type="subunit">
    <text evidence="3 11">The type I restriction/modification system is composed of three polypeptides R, M and S.</text>
</comment>
<keyword evidence="5 11" id="KW-0547">Nucleotide-binding</keyword>
<evidence type="ECO:0000256" key="9">
    <source>
        <dbReference type="ARBA" id="ARBA00022840"/>
    </source>
</evidence>
<comment type="caution">
    <text evidence="13">The sequence shown here is derived from an EMBL/GenBank/DDBJ whole genome shotgun (WGS) entry which is preliminary data.</text>
</comment>
<protein>
    <recommendedName>
        <fullName evidence="11">Type I restriction enzyme endonuclease subunit</fullName>
        <shortName evidence="11">R protein</shortName>
        <ecNumber evidence="11">3.1.21.3</ecNumber>
    </recommendedName>
</protein>
<keyword evidence="4" id="KW-0540">Nuclease</keyword>
<evidence type="ECO:0000256" key="10">
    <source>
        <dbReference type="ARBA" id="ARBA00023125"/>
    </source>
</evidence>
<dbReference type="Pfam" id="PF18766">
    <property type="entry name" value="SWI2_SNF2"/>
    <property type="match status" value="1"/>
</dbReference>
<dbReference type="Pfam" id="PF04313">
    <property type="entry name" value="HSDR_N"/>
    <property type="match status" value="1"/>
</dbReference>
<feature type="domain" description="Helicase ATP-binding" evidence="12">
    <location>
        <begin position="307"/>
        <end position="469"/>
    </location>
</feature>
<dbReference type="Pfam" id="PF22679">
    <property type="entry name" value="T1R_D3-like"/>
    <property type="match status" value="1"/>
</dbReference>
<comment type="function">
    <text evidence="11">Subunit R is required for both nuclease and ATPase activities, but not for modification.</text>
</comment>
<keyword evidence="10 11" id="KW-0238">DNA-binding</keyword>
<name>S2WX47_9ACTN</name>
<dbReference type="InterPro" id="IPR040980">
    <property type="entry name" value="SWI2_SNF2"/>
</dbReference>
<dbReference type="PROSITE" id="PS51192">
    <property type="entry name" value="HELICASE_ATP_BIND_1"/>
    <property type="match status" value="1"/>
</dbReference>
<dbReference type="HOGENOM" id="CLU_004848_1_0_11"/>
<evidence type="ECO:0000256" key="1">
    <source>
        <dbReference type="ARBA" id="ARBA00000851"/>
    </source>
</evidence>
<reference evidence="13 14" key="1">
    <citation type="submission" date="2013-04" db="EMBL/GenBank/DDBJ databases">
        <title>The Genome Sequence of Propionimicrobium lymphophilum ACS-093-V-SCH5.</title>
        <authorList>
            <consortium name="The Broad Institute Genomics Platform"/>
            <person name="Earl A."/>
            <person name="Ward D."/>
            <person name="Feldgarden M."/>
            <person name="Gevers D."/>
            <person name="Saerens B."/>
            <person name="Vaneechoutte M."/>
            <person name="Walker B."/>
            <person name="Young S."/>
            <person name="Zeng Q."/>
            <person name="Gargeya S."/>
            <person name="Fitzgerald M."/>
            <person name="Haas B."/>
            <person name="Abouelleil A."/>
            <person name="Allen A.W."/>
            <person name="Alvarado L."/>
            <person name="Arachchi H.M."/>
            <person name="Berlin A.M."/>
            <person name="Chapman S.B."/>
            <person name="Gainer-Dewar J."/>
            <person name="Goldberg J."/>
            <person name="Griggs A."/>
            <person name="Gujja S."/>
            <person name="Hansen M."/>
            <person name="Howarth C."/>
            <person name="Imamovic A."/>
            <person name="Ireland A."/>
            <person name="Larimer J."/>
            <person name="McCowan C."/>
            <person name="Murphy C."/>
            <person name="Pearson M."/>
            <person name="Poon T.W."/>
            <person name="Priest M."/>
            <person name="Roberts A."/>
            <person name="Saif S."/>
            <person name="Shea T."/>
            <person name="Sisk P."/>
            <person name="Sykes S."/>
            <person name="Wortman J."/>
            <person name="Nusbaum C."/>
            <person name="Birren B."/>
        </authorList>
    </citation>
    <scope>NUCLEOTIDE SEQUENCE [LARGE SCALE GENOMIC DNA]</scope>
    <source>
        <strain evidence="13 14">ACS-093-V-SCH5</strain>
    </source>
</reference>
<dbReference type="EC" id="3.1.21.3" evidence="11"/>
<dbReference type="NCBIfam" id="TIGR00348">
    <property type="entry name" value="hsdR"/>
    <property type="match status" value="1"/>
</dbReference>
<dbReference type="InterPro" id="IPR014001">
    <property type="entry name" value="Helicase_ATP-bd"/>
</dbReference>
<dbReference type="InterPro" id="IPR051268">
    <property type="entry name" value="Type-I_R_enzyme_R_subunit"/>
</dbReference>
<dbReference type="OrthoDB" id="9758243at2"/>
<dbReference type="GO" id="GO:0009307">
    <property type="term" value="P:DNA restriction-modification system"/>
    <property type="evidence" value="ECO:0007669"/>
    <property type="project" value="UniProtKB-KW"/>
</dbReference>
<evidence type="ECO:0000256" key="4">
    <source>
        <dbReference type="ARBA" id="ARBA00022722"/>
    </source>
</evidence>
<evidence type="ECO:0000256" key="11">
    <source>
        <dbReference type="RuleBase" id="RU364115"/>
    </source>
</evidence>
<organism evidence="13 14">
    <name type="scientific">Propionimicrobium lymphophilum ACS-093-V-SCH5</name>
    <dbReference type="NCBI Taxonomy" id="883161"/>
    <lineage>
        <taxon>Bacteria</taxon>
        <taxon>Bacillati</taxon>
        <taxon>Actinomycetota</taxon>
        <taxon>Actinomycetes</taxon>
        <taxon>Propionibacteriales</taxon>
        <taxon>Propionibacteriaceae</taxon>
        <taxon>Propionimicrobium</taxon>
    </lineage>
</organism>
<keyword evidence="9 11" id="KW-0067">ATP-binding</keyword>
<evidence type="ECO:0000313" key="14">
    <source>
        <dbReference type="Proteomes" id="UP000014417"/>
    </source>
</evidence>
<gene>
    <name evidence="13" type="ORF">HMPREF9306_01878</name>
</gene>
<dbReference type="CDD" id="cd18800">
    <property type="entry name" value="SF2_C_EcoR124I-like"/>
    <property type="match status" value="1"/>
</dbReference>
<dbReference type="PANTHER" id="PTHR30195">
    <property type="entry name" value="TYPE I SITE-SPECIFIC DEOXYRIBONUCLEASE PROTEIN SUBUNIT M AND R"/>
    <property type="match status" value="1"/>
</dbReference>